<dbReference type="InterPro" id="IPR029032">
    <property type="entry name" value="AhpD-like"/>
</dbReference>
<name>A0ABR2HPD8_9PEZI</name>
<dbReference type="Gene3D" id="1.20.1290.10">
    <property type="entry name" value="AhpD-like"/>
    <property type="match status" value="1"/>
</dbReference>
<dbReference type="PANTHER" id="PTHR34846">
    <property type="entry name" value="4-CARBOXYMUCONOLACTONE DECARBOXYLASE FAMILY PROTEIN (AFU_ORTHOLOGUE AFUA_6G11590)"/>
    <property type="match status" value="1"/>
</dbReference>
<dbReference type="EMBL" id="JAPCWZ010000009">
    <property type="protein sequence ID" value="KAK8850858.1"/>
    <property type="molecule type" value="Genomic_DNA"/>
</dbReference>
<dbReference type="Proteomes" id="UP001390339">
    <property type="component" value="Unassembled WGS sequence"/>
</dbReference>
<dbReference type="PANTHER" id="PTHR34846:SF11">
    <property type="entry name" value="4-CARBOXYMUCONOLACTONE DECARBOXYLASE FAMILY PROTEIN (AFU_ORTHOLOGUE AFUA_6G11590)"/>
    <property type="match status" value="1"/>
</dbReference>
<dbReference type="SUPFAM" id="SSF69118">
    <property type="entry name" value="AhpD-like"/>
    <property type="match status" value="1"/>
</dbReference>
<keyword evidence="2" id="KW-1185">Reference proteome</keyword>
<gene>
    <name evidence="1" type="ORF">PGQ11_013337</name>
</gene>
<sequence length="191" mass="21067">MEPRFPINEAPDSDAKQTMERALTNMHGGAPPFQWIEEDGKSLVGCYAPLCYTPQVAQQFFEVAKTMYQPTAVQPRHRELAILGLASVLDVPYVAYCHRPLCAKLGISDAQYDQGLAGTTPEGLSVDDAMAYRLGRVLTELKAPLGGDMFKEAVEALGKTEVVGIVHTIAGYRWVALLDHVNGEDRRWESM</sequence>
<accession>A0ABR2HPD8</accession>
<evidence type="ECO:0000313" key="1">
    <source>
        <dbReference type="EMBL" id="KAK8850858.1"/>
    </source>
</evidence>
<organism evidence="1 2">
    <name type="scientific">Apiospora arundinis</name>
    <dbReference type="NCBI Taxonomy" id="335852"/>
    <lineage>
        <taxon>Eukaryota</taxon>
        <taxon>Fungi</taxon>
        <taxon>Dikarya</taxon>
        <taxon>Ascomycota</taxon>
        <taxon>Pezizomycotina</taxon>
        <taxon>Sordariomycetes</taxon>
        <taxon>Xylariomycetidae</taxon>
        <taxon>Amphisphaeriales</taxon>
        <taxon>Apiosporaceae</taxon>
        <taxon>Apiospora</taxon>
    </lineage>
</organism>
<evidence type="ECO:0000313" key="2">
    <source>
        <dbReference type="Proteomes" id="UP001390339"/>
    </source>
</evidence>
<protein>
    <submittedName>
        <fullName evidence="1">AhpD-like protein</fullName>
    </submittedName>
</protein>
<comment type="caution">
    <text evidence="1">The sequence shown here is derived from an EMBL/GenBank/DDBJ whole genome shotgun (WGS) entry which is preliminary data.</text>
</comment>
<proteinExistence type="predicted"/>
<reference evidence="1 2" key="1">
    <citation type="journal article" date="2024" name="IMA Fungus">
        <title>Apiospora arundinis, a panoply of carbohydrate-active enzymes and secondary metabolites.</title>
        <authorList>
            <person name="Sorensen T."/>
            <person name="Petersen C."/>
            <person name="Muurmann A.T."/>
            <person name="Christiansen J.V."/>
            <person name="Brundto M.L."/>
            <person name="Overgaard C.K."/>
            <person name="Boysen A.T."/>
            <person name="Wollenberg R.D."/>
            <person name="Larsen T.O."/>
            <person name="Sorensen J.L."/>
            <person name="Nielsen K.L."/>
            <person name="Sondergaard T.E."/>
        </authorList>
    </citation>
    <scope>NUCLEOTIDE SEQUENCE [LARGE SCALE GENOMIC DNA]</scope>
    <source>
        <strain evidence="1 2">AAU 773</strain>
    </source>
</reference>